<gene>
    <name evidence="1" type="ORF">DSOL_5150</name>
</gene>
<dbReference type="STRING" id="1888891.DSOL_5150"/>
<reference evidence="1 2" key="1">
    <citation type="submission" date="2016-09" db="EMBL/GenBank/DDBJ databases">
        <title>Complete genome of Desulfosporosinus sp. OL.</title>
        <authorList>
            <person name="Mardanov A."/>
            <person name="Beletsky A."/>
            <person name="Panova A."/>
            <person name="Karnachuk O."/>
            <person name="Ravin N."/>
        </authorList>
    </citation>
    <scope>NUCLEOTIDE SEQUENCE [LARGE SCALE GENOMIC DNA]</scope>
    <source>
        <strain evidence="1 2">OL</strain>
    </source>
</reference>
<proteinExistence type="predicted"/>
<evidence type="ECO:0000313" key="1">
    <source>
        <dbReference type="EMBL" id="OLN26035.1"/>
    </source>
</evidence>
<dbReference type="EMBL" id="MLBF01000090">
    <property type="protein sequence ID" value="OLN26035.1"/>
    <property type="molecule type" value="Genomic_DNA"/>
</dbReference>
<sequence length="47" mass="5138">MLDHFILIKDGQLAGVTGDRSGQLVFSGDLPYSRFARVPKTKSVQST</sequence>
<evidence type="ECO:0000313" key="2">
    <source>
        <dbReference type="Proteomes" id="UP000186102"/>
    </source>
</evidence>
<dbReference type="Proteomes" id="UP000186102">
    <property type="component" value="Unassembled WGS sequence"/>
</dbReference>
<accession>A0A1Q8QFF2</accession>
<keyword evidence="2" id="KW-1185">Reference proteome</keyword>
<dbReference type="AlphaFoldDB" id="A0A1Q8QFF2"/>
<organism evidence="1 2">
    <name type="scientific">Desulfosporosinus metallidurans</name>
    <dbReference type="NCBI Taxonomy" id="1888891"/>
    <lineage>
        <taxon>Bacteria</taxon>
        <taxon>Bacillati</taxon>
        <taxon>Bacillota</taxon>
        <taxon>Clostridia</taxon>
        <taxon>Eubacteriales</taxon>
        <taxon>Desulfitobacteriaceae</taxon>
        <taxon>Desulfosporosinus</taxon>
    </lineage>
</organism>
<comment type="caution">
    <text evidence="1">The sequence shown here is derived from an EMBL/GenBank/DDBJ whole genome shotgun (WGS) entry which is preliminary data.</text>
</comment>
<protein>
    <submittedName>
        <fullName evidence="1">Uncharacterized protein</fullName>
    </submittedName>
</protein>
<name>A0A1Q8QFF2_9FIRM</name>